<dbReference type="Proteomes" id="UP000324376">
    <property type="component" value="Unassembled WGS sequence"/>
</dbReference>
<accession>A0A5S5BTR2</accession>
<organism evidence="1 2">
    <name type="scientific">Aquimarina intermedia</name>
    <dbReference type="NCBI Taxonomy" id="350814"/>
    <lineage>
        <taxon>Bacteria</taxon>
        <taxon>Pseudomonadati</taxon>
        <taxon>Bacteroidota</taxon>
        <taxon>Flavobacteriia</taxon>
        <taxon>Flavobacteriales</taxon>
        <taxon>Flavobacteriaceae</taxon>
        <taxon>Aquimarina</taxon>
    </lineage>
</organism>
<reference evidence="1 2" key="1">
    <citation type="submission" date="2019-07" db="EMBL/GenBank/DDBJ databases">
        <title>Genomic Encyclopedia of Archaeal and Bacterial Type Strains, Phase II (KMG-II): from individual species to whole genera.</title>
        <authorList>
            <person name="Goeker M."/>
        </authorList>
    </citation>
    <scope>NUCLEOTIDE SEQUENCE [LARGE SCALE GENOMIC DNA]</scope>
    <source>
        <strain evidence="1 2">DSM 17527</strain>
    </source>
</reference>
<dbReference type="AlphaFoldDB" id="A0A5S5BTR2"/>
<evidence type="ECO:0000313" key="1">
    <source>
        <dbReference type="EMBL" id="TYP69686.1"/>
    </source>
</evidence>
<evidence type="ECO:0000313" key="2">
    <source>
        <dbReference type="Proteomes" id="UP000324376"/>
    </source>
</evidence>
<keyword evidence="2" id="KW-1185">Reference proteome</keyword>
<name>A0A5S5BTR2_9FLAO</name>
<protein>
    <submittedName>
        <fullName evidence="1">Uncharacterized protein</fullName>
    </submittedName>
</protein>
<sequence>MLSVRPNMQAVLTKPGRYYLVWGLICISIDLEDVEHVQHTLFLRFYERLFLLVIEVVMIL</sequence>
<comment type="caution">
    <text evidence="1">The sequence shown here is derived from an EMBL/GenBank/DDBJ whole genome shotgun (WGS) entry which is preliminary data.</text>
</comment>
<gene>
    <name evidence="1" type="ORF">BD809_1185</name>
</gene>
<dbReference type="EMBL" id="VNHU01000018">
    <property type="protein sequence ID" value="TYP69686.1"/>
    <property type="molecule type" value="Genomic_DNA"/>
</dbReference>
<proteinExistence type="predicted"/>